<reference evidence="3 4" key="1">
    <citation type="submission" date="2021-06" db="EMBL/GenBank/DDBJ databases">
        <title>Actinoplanes lichenicola sp. nov., and Actinoplanes ovalisporus sp. nov., isolated from lichen in Thailand.</title>
        <authorList>
            <person name="Saeng-In P."/>
            <person name="Kanchanasin P."/>
            <person name="Yuki M."/>
            <person name="Kudo T."/>
            <person name="Ohkuma M."/>
            <person name="Phongsopitanun W."/>
            <person name="Tanasupawat S."/>
        </authorList>
    </citation>
    <scope>NUCLEOTIDE SEQUENCE [LARGE SCALE GENOMIC DNA]</scope>
    <source>
        <strain evidence="3 4">NBRC 110975</strain>
    </source>
</reference>
<dbReference type="GO" id="GO:0016746">
    <property type="term" value="F:acyltransferase activity"/>
    <property type="evidence" value="ECO:0007669"/>
    <property type="project" value="UniProtKB-KW"/>
</dbReference>
<accession>A0ABS5YIV2</accession>
<sequence>MTTAAGLRHSTVPAAAGSTGFRRDIEGLRAVAVLLVVLFHAGVPGVAGGYIGVDVFFVISGFLITSVMLREVRRTGGLSLIDFYARRARRILPAAAVVLVATLLASYHWLGFLRGDEIAGDVGWSALFAANFRFANTGLDYLASQGAASPVQHFWSLAVEEQFYLVWPAAIVLLLWLGFRWAIGYWLAAAVVASLAYGVLWQTGTWSYFSPFSRAWEIGAGCLLALVATKLDRIPHRLATAMAGVGLALIVVSALTFDETTTFPGYAAGLPVIATVMVLAGRGDSLLATWPLVWLGRLSYSFYLWHWPVLIIAQQAYGEMLSVVTRAALVLAALGLAAVTFFAVEEPIRRSGRLRRSHVITLSLAAWLIVAPLAVARWTTSTSPAAEPGHAEYTPRLGAP</sequence>
<evidence type="ECO:0000313" key="4">
    <source>
        <dbReference type="Proteomes" id="UP001519654"/>
    </source>
</evidence>
<evidence type="ECO:0000259" key="2">
    <source>
        <dbReference type="Pfam" id="PF01757"/>
    </source>
</evidence>
<dbReference type="Pfam" id="PF01757">
    <property type="entry name" value="Acyl_transf_3"/>
    <property type="match status" value="1"/>
</dbReference>
<dbReference type="PANTHER" id="PTHR23028:SF53">
    <property type="entry name" value="ACYL_TRANSF_3 DOMAIN-CONTAINING PROTEIN"/>
    <property type="match status" value="1"/>
</dbReference>
<dbReference type="Proteomes" id="UP001519654">
    <property type="component" value="Unassembled WGS sequence"/>
</dbReference>
<feature type="transmembrane region" description="Helical" evidence="1">
    <location>
        <begin position="238"/>
        <end position="257"/>
    </location>
</feature>
<name>A0ABS5YIV2_9ACTN</name>
<feature type="transmembrane region" description="Helical" evidence="1">
    <location>
        <begin position="186"/>
        <end position="209"/>
    </location>
</feature>
<dbReference type="PANTHER" id="PTHR23028">
    <property type="entry name" value="ACETYLTRANSFERASE"/>
    <property type="match status" value="1"/>
</dbReference>
<organism evidence="3 4">
    <name type="scientific">Paractinoplanes bogorensis</name>
    <dbReference type="NCBI Taxonomy" id="1610840"/>
    <lineage>
        <taxon>Bacteria</taxon>
        <taxon>Bacillati</taxon>
        <taxon>Actinomycetota</taxon>
        <taxon>Actinomycetes</taxon>
        <taxon>Micromonosporales</taxon>
        <taxon>Micromonosporaceae</taxon>
        <taxon>Paractinoplanes</taxon>
    </lineage>
</organism>
<feature type="transmembrane region" description="Helical" evidence="1">
    <location>
        <begin position="356"/>
        <end position="375"/>
    </location>
</feature>
<dbReference type="InterPro" id="IPR050879">
    <property type="entry name" value="Acyltransferase_3"/>
</dbReference>
<keyword evidence="1" id="KW-1133">Transmembrane helix</keyword>
<feature type="transmembrane region" description="Helical" evidence="1">
    <location>
        <begin position="263"/>
        <end position="280"/>
    </location>
</feature>
<keyword evidence="1" id="KW-0472">Membrane</keyword>
<feature type="transmembrane region" description="Helical" evidence="1">
    <location>
        <begin position="292"/>
        <end position="317"/>
    </location>
</feature>
<feature type="transmembrane region" description="Helical" evidence="1">
    <location>
        <begin position="162"/>
        <end position="179"/>
    </location>
</feature>
<evidence type="ECO:0000256" key="1">
    <source>
        <dbReference type="SAM" id="Phobius"/>
    </source>
</evidence>
<dbReference type="EMBL" id="JAHKKG010000002">
    <property type="protein sequence ID" value="MBU2663395.1"/>
    <property type="molecule type" value="Genomic_DNA"/>
</dbReference>
<keyword evidence="4" id="KW-1185">Reference proteome</keyword>
<feature type="transmembrane region" description="Helical" evidence="1">
    <location>
        <begin position="49"/>
        <end position="69"/>
    </location>
</feature>
<feature type="transmembrane region" description="Helical" evidence="1">
    <location>
        <begin position="27"/>
        <end position="43"/>
    </location>
</feature>
<comment type="caution">
    <text evidence="3">The sequence shown here is derived from an EMBL/GenBank/DDBJ whole genome shotgun (WGS) entry which is preliminary data.</text>
</comment>
<keyword evidence="3" id="KW-0808">Transferase</keyword>
<feature type="transmembrane region" description="Helical" evidence="1">
    <location>
        <begin position="215"/>
        <end position="231"/>
    </location>
</feature>
<keyword evidence="3" id="KW-0012">Acyltransferase</keyword>
<evidence type="ECO:0000313" key="3">
    <source>
        <dbReference type="EMBL" id="MBU2663395.1"/>
    </source>
</evidence>
<feature type="domain" description="Acyltransferase 3" evidence="2">
    <location>
        <begin position="24"/>
        <end position="339"/>
    </location>
</feature>
<gene>
    <name evidence="3" type="ORF">KOI35_07730</name>
</gene>
<dbReference type="InterPro" id="IPR002656">
    <property type="entry name" value="Acyl_transf_3_dom"/>
</dbReference>
<feature type="transmembrane region" description="Helical" evidence="1">
    <location>
        <begin position="90"/>
        <end position="110"/>
    </location>
</feature>
<protein>
    <submittedName>
        <fullName evidence="3">Acyltransferase</fullName>
    </submittedName>
</protein>
<dbReference type="RefSeq" id="WP_215785326.1">
    <property type="nucleotide sequence ID" value="NZ_JAHKKG010000002.1"/>
</dbReference>
<proteinExistence type="predicted"/>
<feature type="transmembrane region" description="Helical" evidence="1">
    <location>
        <begin position="323"/>
        <end position="344"/>
    </location>
</feature>
<keyword evidence="1" id="KW-0812">Transmembrane</keyword>